<dbReference type="SUPFAM" id="SSF53756">
    <property type="entry name" value="UDP-Glycosyltransferase/glycogen phosphorylase"/>
    <property type="match status" value="1"/>
</dbReference>
<organism evidence="4 5">
    <name type="scientific">Faecalitalea cylindroides</name>
    <dbReference type="NCBI Taxonomy" id="39483"/>
    <lineage>
        <taxon>Bacteria</taxon>
        <taxon>Bacillati</taxon>
        <taxon>Bacillota</taxon>
        <taxon>Erysipelotrichia</taxon>
        <taxon>Erysipelotrichales</taxon>
        <taxon>Erysipelotrichaceae</taxon>
        <taxon>Faecalitalea</taxon>
    </lineage>
</organism>
<evidence type="ECO:0000313" key="5">
    <source>
        <dbReference type="Proteomes" id="UP000195447"/>
    </source>
</evidence>
<dbReference type="Pfam" id="PF26334">
    <property type="entry name" value="Gtf3_N"/>
    <property type="match status" value="1"/>
</dbReference>
<dbReference type="RefSeq" id="WP_087158900.1">
    <property type="nucleotide sequence ID" value="NZ_NFKM01000015.1"/>
</dbReference>
<comment type="caution">
    <text evidence="4">The sequence shown here is derived from an EMBL/GenBank/DDBJ whole genome shotgun (WGS) entry which is preliminary data.</text>
</comment>
<dbReference type="InterPro" id="IPR058592">
    <property type="entry name" value="Gtf3_C"/>
</dbReference>
<dbReference type="Pfam" id="PF26337">
    <property type="entry name" value="Gtf3_C"/>
    <property type="match status" value="1"/>
</dbReference>
<feature type="domain" description="Glucosyltransferase 3-like N-terminal" evidence="2">
    <location>
        <begin position="12"/>
        <end position="164"/>
    </location>
</feature>
<reference evidence="5" key="1">
    <citation type="submission" date="2017-04" db="EMBL/GenBank/DDBJ databases">
        <title>Function of individual gut microbiota members based on whole genome sequencing of pure cultures obtained from chicken caecum.</title>
        <authorList>
            <person name="Medvecky M."/>
            <person name="Cejkova D."/>
            <person name="Polansky O."/>
            <person name="Karasova D."/>
            <person name="Kubasova T."/>
            <person name="Cizek A."/>
            <person name="Rychlik I."/>
        </authorList>
    </citation>
    <scope>NUCLEOTIDE SEQUENCE [LARGE SCALE GENOMIC DNA]</scope>
    <source>
        <strain evidence="5">An178</strain>
    </source>
</reference>
<proteinExistence type="predicted"/>
<evidence type="ECO:0000313" key="4">
    <source>
        <dbReference type="EMBL" id="OUP58970.1"/>
    </source>
</evidence>
<dbReference type="AlphaFoldDB" id="A0A1Y4LSY4"/>
<name>A0A1Y4LSY4_9FIRM</name>
<protein>
    <recommendedName>
        <fullName evidence="6">Beta-1,6-galactofuranosyltransferase</fullName>
    </recommendedName>
</protein>
<evidence type="ECO:0008006" key="6">
    <source>
        <dbReference type="Google" id="ProtNLM"/>
    </source>
</evidence>
<evidence type="ECO:0000256" key="1">
    <source>
        <dbReference type="ARBA" id="ARBA00022679"/>
    </source>
</evidence>
<dbReference type="Proteomes" id="UP000195447">
    <property type="component" value="Unassembled WGS sequence"/>
</dbReference>
<gene>
    <name evidence="4" type="ORF">B5F14_07740</name>
</gene>
<evidence type="ECO:0000259" key="3">
    <source>
        <dbReference type="Pfam" id="PF26337"/>
    </source>
</evidence>
<keyword evidence="1" id="KW-0808">Transferase</keyword>
<dbReference type="InterPro" id="IPR058591">
    <property type="entry name" value="Gtf3_N"/>
</dbReference>
<evidence type="ECO:0000259" key="2">
    <source>
        <dbReference type="Pfam" id="PF26334"/>
    </source>
</evidence>
<dbReference type="EMBL" id="NFKM01000015">
    <property type="protein sequence ID" value="OUP58970.1"/>
    <property type="molecule type" value="Genomic_DNA"/>
</dbReference>
<dbReference type="Gene3D" id="3.40.50.2000">
    <property type="entry name" value="Glycogen Phosphorylase B"/>
    <property type="match status" value="2"/>
</dbReference>
<dbReference type="PIRSF" id="PIRSF007023">
    <property type="entry name" value="UDP-Galf_transf"/>
    <property type="match status" value="1"/>
</dbReference>
<keyword evidence="5" id="KW-1185">Reference proteome</keyword>
<feature type="domain" description="Glucosyltransferase 3-like C-terminal" evidence="3">
    <location>
        <begin position="194"/>
        <end position="356"/>
    </location>
</feature>
<sequence>MGKFCLDEVSEKSLTATSKARDDVTQILEQKGYKPISFKCDYSKNLLVSIVSALKVSKSVLRTYKLLDSNDVVLLQHPFNCYSNYLGSRIHKICNKKKIKSIVLIHDLDTLRYTDYHGISKGKLYKTLFRDEILYLNRFSYIIVHNDKMREYLIKMGISEAKLYGLQIFDYLIEDISKEGLNKDQLINSYKKVVVSGNLLQNKSKYIYLLNDLNSKNYNFELYGVNYTGESNDFVHYNGAFKPEDLPKKIKSGFGLVWDGDSLNNCSGNLGNYLRYNNPHKLSSYIACGIPVIIWKEAAVADFVQKNKIGIIINDLNELDSIFKKLTFDEYKTMMNNVENVRKKIIHGEYLKNVINRIESDL</sequence>
<accession>A0A1Y4LSY4</accession>